<protein>
    <recommendedName>
        <fullName evidence="3">Triosephosphate isomerase</fullName>
        <ecNumber evidence="3">5.3.1.1</ecNumber>
    </recommendedName>
</protein>
<keyword evidence="3" id="KW-0312">Gluconeogenesis</keyword>
<dbReference type="UniPathway" id="UPA00109">
    <property type="reaction ID" value="UER00189"/>
</dbReference>
<dbReference type="GO" id="GO:0004807">
    <property type="term" value="F:triose-phosphate isomerase activity"/>
    <property type="evidence" value="ECO:0007669"/>
    <property type="project" value="UniProtKB-EC"/>
</dbReference>
<dbReference type="InterPro" id="IPR000652">
    <property type="entry name" value="Triosephosphate_isomerase"/>
</dbReference>
<dbReference type="GO" id="GO:0006094">
    <property type="term" value="P:gluconeogenesis"/>
    <property type="evidence" value="ECO:0007669"/>
    <property type="project" value="UniProtKB-UniPathway"/>
</dbReference>
<dbReference type="PANTHER" id="PTHR21139">
    <property type="entry name" value="TRIOSEPHOSPHATE ISOMERASE"/>
    <property type="match status" value="1"/>
</dbReference>
<dbReference type="PROSITE" id="PS51440">
    <property type="entry name" value="TIM_2"/>
    <property type="match status" value="1"/>
</dbReference>
<evidence type="ECO:0000256" key="1">
    <source>
        <dbReference type="ARBA" id="ARBA00007422"/>
    </source>
</evidence>
<dbReference type="GO" id="GO:0046166">
    <property type="term" value="P:glyceraldehyde-3-phosphate biosynthetic process"/>
    <property type="evidence" value="ECO:0007669"/>
    <property type="project" value="TreeGrafter"/>
</dbReference>
<dbReference type="Gene3D" id="3.20.20.70">
    <property type="entry name" value="Aldolase class I"/>
    <property type="match status" value="1"/>
</dbReference>
<dbReference type="GO" id="GO:0005829">
    <property type="term" value="C:cytosol"/>
    <property type="evidence" value="ECO:0007669"/>
    <property type="project" value="TreeGrafter"/>
</dbReference>
<dbReference type="STRING" id="202789.GCA_001457435_01188"/>
<keyword evidence="3" id="KW-0963">Cytoplasm</keyword>
<keyword evidence="5" id="KW-1185">Reference proteome</keyword>
<dbReference type="InterPro" id="IPR035990">
    <property type="entry name" value="TIM_sf"/>
</dbReference>
<keyword evidence="2 3" id="KW-0413">Isomerase</keyword>
<dbReference type="InterPro" id="IPR013785">
    <property type="entry name" value="Aldolase_TIM"/>
</dbReference>
<reference evidence="4 5" key="1">
    <citation type="submission" date="2012-09" db="EMBL/GenBank/DDBJ databases">
        <title>The Genome Sequence of Actinobaculum massiliae ACS-171-V-COL2.</title>
        <authorList>
            <consortium name="The Broad Institute Genome Sequencing Platform"/>
            <person name="Earl A."/>
            <person name="Ward D."/>
            <person name="Feldgarden M."/>
            <person name="Gevers D."/>
            <person name="Saerens B."/>
            <person name="Vaneechoutte M."/>
            <person name="Walker B."/>
            <person name="Young S.K."/>
            <person name="Zeng Q."/>
            <person name="Gargeya S."/>
            <person name="Fitzgerald M."/>
            <person name="Haas B."/>
            <person name="Abouelleil A."/>
            <person name="Alvarado L."/>
            <person name="Arachchi H.M."/>
            <person name="Berlin A."/>
            <person name="Chapman S.B."/>
            <person name="Goldberg J."/>
            <person name="Griggs A."/>
            <person name="Gujja S."/>
            <person name="Hansen M."/>
            <person name="Howarth C."/>
            <person name="Imamovic A."/>
            <person name="Larimer J."/>
            <person name="McCowen C."/>
            <person name="Montmayeur A."/>
            <person name="Murphy C."/>
            <person name="Neiman D."/>
            <person name="Pearson M."/>
            <person name="Priest M."/>
            <person name="Roberts A."/>
            <person name="Saif S."/>
            <person name="Shea T."/>
            <person name="Sisk P."/>
            <person name="Sykes S."/>
            <person name="Wortman J."/>
            <person name="Nusbaum C."/>
            <person name="Birren B."/>
        </authorList>
    </citation>
    <scope>NUCLEOTIDE SEQUENCE [LARGE SCALE GENOMIC DNA]</scope>
    <source>
        <strain evidence="5">ACS-171-V-Col2</strain>
    </source>
</reference>
<dbReference type="AlphaFoldDB" id="K9EW07"/>
<evidence type="ECO:0000313" key="4">
    <source>
        <dbReference type="EMBL" id="EKU95172.1"/>
    </source>
</evidence>
<dbReference type="RefSeq" id="WP_007001139.1">
    <property type="nucleotide sequence ID" value="NZ_JH992955.1"/>
</dbReference>
<accession>K9EW07</accession>
<evidence type="ECO:0000256" key="3">
    <source>
        <dbReference type="RuleBase" id="RU363013"/>
    </source>
</evidence>
<comment type="subcellular location">
    <subcellularLocation>
        <location evidence="3">Cytoplasm</location>
    </subcellularLocation>
</comment>
<dbReference type="CDD" id="cd00311">
    <property type="entry name" value="TIM"/>
    <property type="match status" value="1"/>
</dbReference>
<evidence type="ECO:0000256" key="2">
    <source>
        <dbReference type="ARBA" id="ARBA00023235"/>
    </source>
</evidence>
<dbReference type="PANTHER" id="PTHR21139:SF42">
    <property type="entry name" value="TRIOSEPHOSPHATE ISOMERASE"/>
    <property type="match status" value="1"/>
</dbReference>
<organism evidence="4 5">
    <name type="scientific">Actinobaculum massiliense ACS-171-V-Col2</name>
    <dbReference type="NCBI Taxonomy" id="883066"/>
    <lineage>
        <taxon>Bacteria</taxon>
        <taxon>Bacillati</taxon>
        <taxon>Actinomycetota</taxon>
        <taxon>Actinomycetes</taxon>
        <taxon>Actinomycetales</taxon>
        <taxon>Actinomycetaceae</taxon>
        <taxon>Actinobaculum</taxon>
    </lineage>
</organism>
<proteinExistence type="inferred from homology"/>
<dbReference type="NCBIfam" id="NF000722">
    <property type="entry name" value="PRK00042.2-1"/>
    <property type="match status" value="1"/>
</dbReference>
<comment type="catalytic activity">
    <reaction evidence="3">
        <text>D-glyceraldehyde 3-phosphate = dihydroxyacetone phosphate</text>
        <dbReference type="Rhea" id="RHEA:18585"/>
        <dbReference type="ChEBI" id="CHEBI:57642"/>
        <dbReference type="ChEBI" id="CHEBI:59776"/>
        <dbReference type="EC" id="5.3.1.1"/>
    </reaction>
</comment>
<dbReference type="GO" id="GO:0006096">
    <property type="term" value="P:glycolytic process"/>
    <property type="evidence" value="ECO:0007669"/>
    <property type="project" value="UniProtKB-UniPathway"/>
</dbReference>
<comment type="similarity">
    <text evidence="1 3">Belongs to the triosephosphate isomerase family.</text>
</comment>
<dbReference type="Proteomes" id="UP000009888">
    <property type="component" value="Unassembled WGS sequence"/>
</dbReference>
<evidence type="ECO:0000313" key="5">
    <source>
        <dbReference type="Proteomes" id="UP000009888"/>
    </source>
</evidence>
<dbReference type="eggNOG" id="COG0149">
    <property type="taxonomic scope" value="Bacteria"/>
</dbReference>
<dbReference type="PATRIC" id="fig|883066.3.peg.971"/>
<comment type="pathway">
    <text evidence="3">Carbohydrate degradation; glycolysis; D-glyceraldehyde 3-phosphate from glycerone phosphate: step 1/1.</text>
</comment>
<dbReference type="SUPFAM" id="SSF51351">
    <property type="entry name" value="Triosephosphate isomerase (TIM)"/>
    <property type="match status" value="1"/>
</dbReference>
<dbReference type="EC" id="5.3.1.1" evidence="3"/>
<dbReference type="HOGENOM" id="CLU_024251_2_3_11"/>
<comment type="pathway">
    <text evidence="3">Carbohydrate biosynthesis; gluconeogenesis.</text>
</comment>
<dbReference type="Pfam" id="PF00121">
    <property type="entry name" value="TIM"/>
    <property type="match status" value="1"/>
</dbReference>
<sequence length="249" mass="26983">MLWVGTSWKMNGTRAFAADYAQKLHDADLAPIVEAGIQPFIIPSFTAIDVAAGILTDSSPVIVGAQNAHWEEKGAWTGEVSMVQAKDAGAKIIEMGHSERRQYFGETDETVNLKVKAALREGLIPLVCFGESAEVFEAGETVEFITSQIDAALDGVVDTSRVILAYEPIWAIGEHGRPPEREDLARTFSVLADRYVGRVQAILYGGSVNHDNIKDILGIEGVGGLFIGRSAWTPEGYLKNLELAAETLH</sequence>
<dbReference type="GO" id="GO:0019563">
    <property type="term" value="P:glycerol catabolic process"/>
    <property type="evidence" value="ECO:0007669"/>
    <property type="project" value="TreeGrafter"/>
</dbReference>
<comment type="caution">
    <text evidence="4">The sequence shown here is derived from an EMBL/GenBank/DDBJ whole genome shotgun (WGS) entry which is preliminary data.</text>
</comment>
<dbReference type="EMBL" id="AGWL01000005">
    <property type="protein sequence ID" value="EKU95172.1"/>
    <property type="molecule type" value="Genomic_DNA"/>
</dbReference>
<dbReference type="UniPathway" id="UPA00138"/>
<gene>
    <name evidence="4" type="ORF">HMPREF9233_00933</name>
</gene>
<keyword evidence="3" id="KW-0324">Glycolysis</keyword>
<name>K9EW07_9ACTO</name>
<comment type="subunit">
    <text evidence="3">Homodimer.</text>
</comment>